<protein>
    <recommendedName>
        <fullName evidence="2">ASPIC/UnbV domain-containing protein</fullName>
    </recommendedName>
</protein>
<evidence type="ECO:0000313" key="4">
    <source>
        <dbReference type="Proteomes" id="UP000321479"/>
    </source>
</evidence>
<dbReference type="Pfam" id="PF13517">
    <property type="entry name" value="FG-GAP_3"/>
    <property type="match status" value="6"/>
</dbReference>
<reference evidence="3 4" key="1">
    <citation type="journal article" date="2017" name="Curr. Microbiol.">
        <title>Mucilaginibacter ginsenosidivorans sp. nov., Isolated from Soil of Ginseng Field.</title>
        <authorList>
            <person name="Kim M.M."/>
            <person name="Siddiqi M.Z."/>
            <person name="Im W.T."/>
        </authorList>
    </citation>
    <scope>NUCLEOTIDE SEQUENCE [LARGE SCALE GENOMIC DNA]</scope>
    <source>
        <strain evidence="3 4">Gsoil 3017</strain>
    </source>
</reference>
<dbReference type="Proteomes" id="UP000321479">
    <property type="component" value="Chromosome"/>
</dbReference>
<sequence>MKPANFFFPALVLSVFAFSCRNKSEAPTADPLFQLQPSSSTGITFDNKVIDDGEYNVFNYRNFYNGGGVAIGDVNNDGKPDVFFTANQGENKLYINKGGWKFEDVTAKAGLKGYHRWHTGVTMVDINGDGWLDIYVSNSGGLGGADRANELYINQKDGTFKEEAEKYGLADKGLSTQAIFFDFDHDGDLDCFVLNNSYRSIESFGYSPDLRNVRDPQNGDRLYRNDNGKFVDISAQAGIYSSEIGFGLGVTIGDMFNTGWDDMYVSNDFFEHDYLYRNQHNGQYKEISGNAIGHMSLASMGSDMADINNDGKLDVFTTDMLPEDDYRLKTTTKFDEYDIYNAKLKNSYHHQFTSNCLQLNNGDGTFSEIACFAGVNATDWSWGALAFDFNNDGWKDIFVSNGISRDLTNQDFLAYFSSDQVRNQIIHGGFKAKELLDKMPKTPIKSYGFVNQKNLRFKNESASLGFITPGFSNGSAYGDLDGDGDLDLVVNNENGQAFIYRNMTSERTHAHYLKVALKGNGMNTFGVGAKVTIYTGAMQQLLEQTPTRGFESSVDPVLNFGLGTAKKVDSIRVVWPNMKMQVLKSIAANTKLDLKESDAKLTYVPASVGADSYYKNITAEDIKGDIKHKENDYKDFDNQRLIPKMLSTEGPKLAVADVNGDGLQDFFMGGATGDTAKLFIQQANGTFTQLRQSAFEQDKLSEDIGALFFDADHDGDMDLVVASGGNLEKEGSLNLLTRLYINDGKGNFKRKFNGWPLVSINASCVRLNSNNGDLFIGGRSVPDSYGLAPTSKLLRNDGHGNFADITASSPDLLKLGMVTDAQWVDIDGSGKNSLIVVGDWMPVTILKYIDGKLKKTGEIANSSGWWNCLSVADLDGDGKPDLVAGNDGLNSKIEASPQQPAKIYIADFDNNGQVECIPVYYKSDGKAYPFNLHDDIIRQLPAMKKKFLRYDAYAGKSIEEIFTPEQLEKALVLTVNQTQTCAFYNKGNGEFTMTPLPARAQFSPVYSILVTDINNDGKKDLFLGGNFYGVKPEVGRYDASYGVTLLGEGKRRFNYVPPYQSGLFVTGEVRDAAAIDTKTGMYVIIARNNDALEIFRKQK</sequence>
<dbReference type="RefSeq" id="WP_147034082.1">
    <property type="nucleotide sequence ID" value="NZ_CP042436.1"/>
</dbReference>
<evidence type="ECO:0000256" key="1">
    <source>
        <dbReference type="ARBA" id="ARBA00022729"/>
    </source>
</evidence>
<dbReference type="PANTHER" id="PTHR16026:SF0">
    <property type="entry name" value="CARTILAGE ACIDIC PROTEIN 1"/>
    <property type="match status" value="1"/>
</dbReference>
<keyword evidence="4" id="KW-1185">Reference proteome</keyword>
<dbReference type="PANTHER" id="PTHR16026">
    <property type="entry name" value="CARTILAGE ACIDIC PROTEIN 1"/>
    <property type="match status" value="1"/>
</dbReference>
<dbReference type="Pfam" id="PF07593">
    <property type="entry name" value="UnbV_ASPIC"/>
    <property type="match status" value="1"/>
</dbReference>
<proteinExistence type="predicted"/>
<keyword evidence="1" id="KW-0732">Signal</keyword>
<dbReference type="Gene3D" id="2.130.10.130">
    <property type="entry name" value="Integrin alpha, N-terminal"/>
    <property type="match status" value="3"/>
</dbReference>
<accession>A0A5B8V3H5</accession>
<name>A0A5B8V3H5_9SPHI</name>
<dbReference type="KEGG" id="mgin:FRZ54_22655"/>
<dbReference type="InterPro" id="IPR027039">
    <property type="entry name" value="Crtac1"/>
</dbReference>
<dbReference type="PROSITE" id="PS51257">
    <property type="entry name" value="PROKAR_LIPOPROTEIN"/>
    <property type="match status" value="1"/>
</dbReference>
<gene>
    <name evidence="3" type="ORF">FRZ54_22655</name>
</gene>
<dbReference type="AlphaFoldDB" id="A0A5B8V3H5"/>
<dbReference type="InterPro" id="IPR028994">
    <property type="entry name" value="Integrin_alpha_N"/>
</dbReference>
<organism evidence="3 4">
    <name type="scientific">Mucilaginibacter ginsenosidivorans</name>
    <dbReference type="NCBI Taxonomy" id="398053"/>
    <lineage>
        <taxon>Bacteria</taxon>
        <taxon>Pseudomonadati</taxon>
        <taxon>Bacteroidota</taxon>
        <taxon>Sphingobacteriia</taxon>
        <taxon>Sphingobacteriales</taxon>
        <taxon>Sphingobacteriaceae</taxon>
        <taxon>Mucilaginibacter</taxon>
    </lineage>
</organism>
<dbReference type="SUPFAM" id="SSF69318">
    <property type="entry name" value="Integrin alpha N-terminal domain"/>
    <property type="match status" value="3"/>
</dbReference>
<feature type="domain" description="ASPIC/UnbV" evidence="2">
    <location>
        <begin position="526"/>
        <end position="592"/>
    </location>
</feature>
<evidence type="ECO:0000313" key="3">
    <source>
        <dbReference type="EMBL" id="QEC65251.1"/>
    </source>
</evidence>
<dbReference type="OrthoDB" id="974255at2"/>
<dbReference type="EMBL" id="CP042436">
    <property type="protein sequence ID" value="QEC65251.1"/>
    <property type="molecule type" value="Genomic_DNA"/>
</dbReference>
<dbReference type="InterPro" id="IPR013517">
    <property type="entry name" value="FG-GAP"/>
</dbReference>
<evidence type="ECO:0000259" key="2">
    <source>
        <dbReference type="Pfam" id="PF07593"/>
    </source>
</evidence>
<dbReference type="InterPro" id="IPR011519">
    <property type="entry name" value="UnbV_ASPIC"/>
</dbReference>